<reference evidence="1" key="1">
    <citation type="journal article" date="2015" name="Nature">
        <title>Complex archaea that bridge the gap between prokaryotes and eukaryotes.</title>
        <authorList>
            <person name="Spang A."/>
            <person name="Saw J.H."/>
            <person name="Jorgensen S.L."/>
            <person name="Zaremba-Niedzwiedzka K."/>
            <person name="Martijn J."/>
            <person name="Lind A.E."/>
            <person name="van Eijk R."/>
            <person name="Schleper C."/>
            <person name="Guy L."/>
            <person name="Ettema T.J."/>
        </authorList>
    </citation>
    <scope>NUCLEOTIDE SEQUENCE</scope>
</reference>
<protein>
    <submittedName>
        <fullName evidence="1">Uncharacterized protein</fullName>
    </submittedName>
</protein>
<gene>
    <name evidence="1" type="ORF">LCGC14_1526110</name>
</gene>
<comment type="caution">
    <text evidence="1">The sequence shown here is derived from an EMBL/GenBank/DDBJ whole genome shotgun (WGS) entry which is preliminary data.</text>
</comment>
<sequence>MNIDLEKDSTFLQRLLDSTLNEIHIKSVSNGYVLSIDFTLPSYGSDRKEFVFCTSSDLFDAIQKILFIPLDSK</sequence>
<dbReference type="AlphaFoldDB" id="A0A0F9JI40"/>
<dbReference type="EMBL" id="LAZR01011382">
    <property type="protein sequence ID" value="KKM62001.1"/>
    <property type="molecule type" value="Genomic_DNA"/>
</dbReference>
<name>A0A0F9JI40_9ZZZZ</name>
<organism evidence="1">
    <name type="scientific">marine sediment metagenome</name>
    <dbReference type="NCBI Taxonomy" id="412755"/>
    <lineage>
        <taxon>unclassified sequences</taxon>
        <taxon>metagenomes</taxon>
        <taxon>ecological metagenomes</taxon>
    </lineage>
</organism>
<evidence type="ECO:0000313" key="1">
    <source>
        <dbReference type="EMBL" id="KKM62001.1"/>
    </source>
</evidence>
<proteinExistence type="predicted"/>
<accession>A0A0F9JI40</accession>